<sequence length="150" mass="17917">MTQTFSQLPLYDRDFLLWTQETILLLKTRDFDRVDLDNLIEEIESLGRSEKKELKSRLLTLLEHILKRLYVKMPREYNGWERTIREQRIQIELLLDDSPSLKTQWIEACDRAWELSLKKVSGDYPKVKFPSICPFSTDIEALLNQNPWES</sequence>
<dbReference type="Proteomes" id="UP001333818">
    <property type="component" value="Unassembled WGS sequence"/>
</dbReference>
<dbReference type="Gene3D" id="1.20.1220.20">
    <property type="entry name" value="Uncharcterised protein PF01724"/>
    <property type="match status" value="1"/>
</dbReference>
<accession>A0AAW9PUR4</accession>
<reference evidence="1" key="1">
    <citation type="submission" date="2024-01" db="EMBL/GenBank/DDBJ databases">
        <title>Bank of Algae and Cyanobacteria of the Azores (BACA) strain genomes.</title>
        <authorList>
            <person name="Luz R."/>
            <person name="Cordeiro R."/>
            <person name="Fonseca A."/>
            <person name="Goncalves V."/>
        </authorList>
    </citation>
    <scope>NUCLEOTIDE SEQUENCE</scope>
    <source>
        <strain evidence="1">BACA0141</strain>
    </source>
</reference>
<dbReference type="PANTHER" id="PTHR34235">
    <property type="entry name" value="SLR1203 PROTEIN-RELATED"/>
    <property type="match status" value="1"/>
</dbReference>
<dbReference type="InterPro" id="IPR002636">
    <property type="entry name" value="DUF29"/>
</dbReference>
<comment type="caution">
    <text evidence="1">The sequence shown here is derived from an EMBL/GenBank/DDBJ whole genome shotgun (WGS) entry which is preliminary data.</text>
</comment>
<dbReference type="EMBL" id="JAZBJZ010000113">
    <property type="protein sequence ID" value="MEE3719124.1"/>
    <property type="molecule type" value="Genomic_DNA"/>
</dbReference>
<proteinExistence type="predicted"/>
<gene>
    <name evidence="1" type="ORF">V2H45_20475</name>
</gene>
<protein>
    <submittedName>
        <fullName evidence="1">DUF29 domain-containing protein</fullName>
    </submittedName>
</protein>
<dbReference type="Pfam" id="PF01724">
    <property type="entry name" value="DUF29"/>
    <property type="match status" value="1"/>
</dbReference>
<evidence type="ECO:0000313" key="1">
    <source>
        <dbReference type="EMBL" id="MEE3719124.1"/>
    </source>
</evidence>
<evidence type="ECO:0000313" key="2">
    <source>
        <dbReference type="Proteomes" id="UP001333818"/>
    </source>
</evidence>
<dbReference type="AlphaFoldDB" id="A0AAW9PUR4"/>
<keyword evidence="2" id="KW-1185">Reference proteome</keyword>
<dbReference type="RefSeq" id="WP_330485560.1">
    <property type="nucleotide sequence ID" value="NZ_JAZBJZ010000113.1"/>
</dbReference>
<name>A0AAW9PUR4_9CYAN</name>
<organism evidence="1 2">
    <name type="scientific">Tumidithrix elongata BACA0141</name>
    <dbReference type="NCBI Taxonomy" id="2716417"/>
    <lineage>
        <taxon>Bacteria</taxon>
        <taxon>Bacillati</taxon>
        <taxon>Cyanobacteriota</taxon>
        <taxon>Cyanophyceae</taxon>
        <taxon>Pseudanabaenales</taxon>
        <taxon>Pseudanabaenaceae</taxon>
        <taxon>Tumidithrix</taxon>
        <taxon>Tumidithrix elongata</taxon>
    </lineage>
</organism>